<name>A0AC34FY79_9BILA</name>
<protein>
    <submittedName>
        <fullName evidence="2">Uncharacterized protein</fullName>
    </submittedName>
</protein>
<accession>A0AC34FY79</accession>
<sequence length="130" mass="14761">MIDVEQSFEKDPSCKPQSVAWEITATSTTNKQRAMHEQEEIWHVVSGRRRKNTLSSEESGENESRSEKENKKTNVYERLAYGLRRPVRPFSPEIIKDPDAIPGSGNLMCPRSAMDLPQTKASMVLTLIII</sequence>
<dbReference type="WBParaSite" id="ES5_v2.g22420.t1">
    <property type="protein sequence ID" value="ES5_v2.g22420.t1"/>
    <property type="gene ID" value="ES5_v2.g22420"/>
</dbReference>
<evidence type="ECO:0000313" key="2">
    <source>
        <dbReference type="WBParaSite" id="ES5_v2.g22420.t1"/>
    </source>
</evidence>
<evidence type="ECO:0000313" key="1">
    <source>
        <dbReference type="Proteomes" id="UP000887579"/>
    </source>
</evidence>
<dbReference type="Proteomes" id="UP000887579">
    <property type="component" value="Unplaced"/>
</dbReference>
<proteinExistence type="predicted"/>
<reference evidence="2" key="1">
    <citation type="submission" date="2022-11" db="UniProtKB">
        <authorList>
            <consortium name="WormBaseParasite"/>
        </authorList>
    </citation>
    <scope>IDENTIFICATION</scope>
</reference>
<organism evidence="1 2">
    <name type="scientific">Panagrolaimus sp. ES5</name>
    <dbReference type="NCBI Taxonomy" id="591445"/>
    <lineage>
        <taxon>Eukaryota</taxon>
        <taxon>Metazoa</taxon>
        <taxon>Ecdysozoa</taxon>
        <taxon>Nematoda</taxon>
        <taxon>Chromadorea</taxon>
        <taxon>Rhabditida</taxon>
        <taxon>Tylenchina</taxon>
        <taxon>Panagrolaimomorpha</taxon>
        <taxon>Panagrolaimoidea</taxon>
        <taxon>Panagrolaimidae</taxon>
        <taxon>Panagrolaimus</taxon>
    </lineage>
</organism>